<comment type="similarity">
    <text evidence="6 14">Belongs to the class-IV pyridoxal-phosphate-dependent aminotransferase family.</text>
</comment>
<evidence type="ECO:0000256" key="6">
    <source>
        <dbReference type="ARBA" id="ARBA00009320"/>
    </source>
</evidence>
<dbReference type="Pfam" id="PF01063">
    <property type="entry name" value="Aminotran_4"/>
    <property type="match status" value="1"/>
</dbReference>
<comment type="catalytic activity">
    <reaction evidence="11">
        <text>L-valine + 2-oxoglutarate = 3-methyl-2-oxobutanoate + L-glutamate</text>
        <dbReference type="Rhea" id="RHEA:24813"/>
        <dbReference type="ChEBI" id="CHEBI:11851"/>
        <dbReference type="ChEBI" id="CHEBI:16810"/>
        <dbReference type="ChEBI" id="CHEBI:29985"/>
        <dbReference type="ChEBI" id="CHEBI:57762"/>
        <dbReference type="EC" id="2.6.1.42"/>
    </reaction>
</comment>
<dbReference type="PANTHER" id="PTHR42743">
    <property type="entry name" value="AMINO-ACID AMINOTRANSFERASE"/>
    <property type="match status" value="1"/>
</dbReference>
<keyword evidence="16" id="KW-0032">Aminotransferase</keyword>
<comment type="catalytic activity">
    <reaction evidence="12">
        <text>L-isoleucine + 2-oxoglutarate = (S)-3-methyl-2-oxopentanoate + L-glutamate</text>
        <dbReference type="Rhea" id="RHEA:24801"/>
        <dbReference type="ChEBI" id="CHEBI:16810"/>
        <dbReference type="ChEBI" id="CHEBI:29985"/>
        <dbReference type="ChEBI" id="CHEBI:35146"/>
        <dbReference type="ChEBI" id="CHEBI:58045"/>
        <dbReference type="EC" id="2.6.1.42"/>
    </reaction>
</comment>
<keyword evidence="16" id="KW-0808">Transferase</keyword>
<keyword evidence="10" id="KW-0028">Amino-acid biosynthesis</keyword>
<dbReference type="GO" id="GO:0004084">
    <property type="term" value="F:branched-chain-amino-acid transaminase activity"/>
    <property type="evidence" value="ECO:0007669"/>
    <property type="project" value="UniProtKB-EC"/>
</dbReference>
<evidence type="ECO:0000256" key="7">
    <source>
        <dbReference type="ARBA" id="ARBA00013053"/>
    </source>
</evidence>
<dbReference type="Proteomes" id="UP000503336">
    <property type="component" value="Chromosome"/>
</dbReference>
<evidence type="ECO:0000256" key="13">
    <source>
        <dbReference type="ARBA" id="ARBA00049229"/>
    </source>
</evidence>
<dbReference type="InterPro" id="IPR001544">
    <property type="entry name" value="Aminotrans_IV"/>
</dbReference>
<reference evidence="16 17" key="1">
    <citation type="submission" date="2020-02" db="EMBL/GenBank/DDBJ databases">
        <title>complete genome sequence of Rhodobacteraceae bacterium.</title>
        <authorList>
            <person name="Park J."/>
            <person name="Kim Y.-S."/>
            <person name="Kim K.-H."/>
        </authorList>
    </citation>
    <scope>NUCLEOTIDE SEQUENCE [LARGE SCALE GENOMIC DNA]</scope>
    <source>
        <strain evidence="16 17">RR4-56</strain>
    </source>
</reference>
<keyword evidence="10" id="KW-0100">Branched-chain amino acid biosynthesis</keyword>
<evidence type="ECO:0000256" key="3">
    <source>
        <dbReference type="ARBA" id="ARBA00004824"/>
    </source>
</evidence>
<evidence type="ECO:0000256" key="5">
    <source>
        <dbReference type="ARBA" id="ARBA00005072"/>
    </source>
</evidence>
<evidence type="ECO:0000313" key="17">
    <source>
        <dbReference type="Proteomes" id="UP000503336"/>
    </source>
</evidence>
<dbReference type="GO" id="GO:0005829">
    <property type="term" value="C:cytosol"/>
    <property type="evidence" value="ECO:0007669"/>
    <property type="project" value="TreeGrafter"/>
</dbReference>
<dbReference type="Gene3D" id="3.30.470.10">
    <property type="match status" value="1"/>
</dbReference>
<evidence type="ECO:0000256" key="11">
    <source>
        <dbReference type="ARBA" id="ARBA00048212"/>
    </source>
</evidence>
<comment type="cofactor">
    <cofactor evidence="1 15">
        <name>pyridoxal 5'-phosphate</name>
        <dbReference type="ChEBI" id="CHEBI:597326"/>
    </cofactor>
</comment>
<dbReference type="InterPro" id="IPR043132">
    <property type="entry name" value="BCAT-like_C"/>
</dbReference>
<accession>A0A7L5BZF2</accession>
<dbReference type="AlphaFoldDB" id="A0A7L5BZF2"/>
<dbReference type="EMBL" id="CP049056">
    <property type="protein sequence ID" value="QIE57112.1"/>
    <property type="molecule type" value="Genomic_DNA"/>
</dbReference>
<sequence length="285" mass="31586">MSGRRIWTWFEGEWREGATAILGAADHGTWLGSLVFDGARAFDGMVPDLDLHCARVNESARRMGLAPKLSDEEVTALAREGIAKFPAGTGLYIRPMLWAKTGGMFMILPEPESTCFALCFEERPMPAPDGITMGATRYRRPTPDCMPVDAKAACLYPNNARMLREVASRGFQNAIVRDAIGNIAETATSNIFMVRDGEVLTPIPSGCFLNGITRQRVIKLLRQDGVTVREQTLVMEDFMAADEIFTTGNALKVMHVTQLEDRNLQYGPISRRARELYWDYAASAA</sequence>
<organism evidence="16 17">
    <name type="scientific">Pikeienuella piscinae</name>
    <dbReference type="NCBI Taxonomy" id="2748098"/>
    <lineage>
        <taxon>Bacteria</taxon>
        <taxon>Pseudomonadati</taxon>
        <taxon>Pseudomonadota</taxon>
        <taxon>Alphaproteobacteria</taxon>
        <taxon>Rhodobacterales</taxon>
        <taxon>Paracoccaceae</taxon>
        <taxon>Pikeienuella</taxon>
    </lineage>
</organism>
<dbReference type="InterPro" id="IPR036038">
    <property type="entry name" value="Aminotransferase-like"/>
</dbReference>
<comment type="pathway">
    <text evidence="3">Amino-acid biosynthesis; L-isoleucine biosynthesis; L-isoleucine from 2-oxobutanoate: step 4/4.</text>
</comment>
<dbReference type="RefSeq" id="WP_165101447.1">
    <property type="nucleotide sequence ID" value="NZ_CP049056.1"/>
</dbReference>
<comment type="pathway">
    <text evidence="5">Amino-acid biosynthesis; L-leucine biosynthesis; L-leucine from 3-methyl-2-oxobutanoate: step 4/4.</text>
</comment>
<comment type="function">
    <text evidence="2">Acts on leucine, isoleucine and valine.</text>
</comment>
<dbReference type="NCBIfam" id="NF009896">
    <property type="entry name" value="PRK13356.1"/>
    <property type="match status" value="1"/>
</dbReference>
<dbReference type="PANTHER" id="PTHR42743:SF11">
    <property type="entry name" value="AMINODEOXYCHORISMATE LYASE"/>
    <property type="match status" value="1"/>
</dbReference>
<evidence type="ECO:0000256" key="14">
    <source>
        <dbReference type="RuleBase" id="RU004106"/>
    </source>
</evidence>
<evidence type="ECO:0000313" key="16">
    <source>
        <dbReference type="EMBL" id="QIE57112.1"/>
    </source>
</evidence>
<evidence type="ECO:0000256" key="9">
    <source>
        <dbReference type="ARBA" id="ARBA00022898"/>
    </source>
</evidence>
<evidence type="ECO:0000256" key="1">
    <source>
        <dbReference type="ARBA" id="ARBA00001933"/>
    </source>
</evidence>
<evidence type="ECO:0000256" key="2">
    <source>
        <dbReference type="ARBA" id="ARBA00003109"/>
    </source>
</evidence>
<dbReference type="InterPro" id="IPR050571">
    <property type="entry name" value="Class-IV_PLP-Dep_Aminotrnsfr"/>
</dbReference>
<evidence type="ECO:0000256" key="10">
    <source>
        <dbReference type="ARBA" id="ARBA00023304"/>
    </source>
</evidence>
<dbReference type="KEGG" id="hdh:G5B40_17700"/>
<dbReference type="InterPro" id="IPR018300">
    <property type="entry name" value="Aminotrans_IV_CS"/>
</dbReference>
<keyword evidence="9 15" id="KW-0663">Pyridoxal phosphate</keyword>
<evidence type="ECO:0000256" key="12">
    <source>
        <dbReference type="ARBA" id="ARBA00048798"/>
    </source>
</evidence>
<keyword evidence="17" id="KW-1185">Reference proteome</keyword>
<evidence type="ECO:0000256" key="15">
    <source>
        <dbReference type="RuleBase" id="RU004516"/>
    </source>
</evidence>
<dbReference type="InterPro" id="IPR043131">
    <property type="entry name" value="BCAT-like_N"/>
</dbReference>
<proteinExistence type="inferred from homology"/>
<comment type="catalytic activity">
    <reaction evidence="13">
        <text>L-leucine + 2-oxoglutarate = 4-methyl-2-oxopentanoate + L-glutamate</text>
        <dbReference type="Rhea" id="RHEA:18321"/>
        <dbReference type="ChEBI" id="CHEBI:16810"/>
        <dbReference type="ChEBI" id="CHEBI:17865"/>
        <dbReference type="ChEBI" id="CHEBI:29985"/>
        <dbReference type="ChEBI" id="CHEBI:57427"/>
        <dbReference type="EC" id="2.6.1.42"/>
    </reaction>
</comment>
<dbReference type="EC" id="2.6.1.42" evidence="7"/>
<gene>
    <name evidence="16" type="ORF">G5B40_17700</name>
</gene>
<dbReference type="Gene3D" id="3.20.10.10">
    <property type="entry name" value="D-amino Acid Aminotransferase, subunit A, domain 2"/>
    <property type="match status" value="1"/>
</dbReference>
<dbReference type="GO" id="GO:0009082">
    <property type="term" value="P:branched-chain amino acid biosynthetic process"/>
    <property type="evidence" value="ECO:0007669"/>
    <property type="project" value="UniProtKB-KW"/>
</dbReference>
<name>A0A7L5BZF2_9RHOB</name>
<protein>
    <recommendedName>
        <fullName evidence="8">Probable branched-chain-amino-acid aminotransferase</fullName>
        <ecNumber evidence="7">2.6.1.42</ecNumber>
    </recommendedName>
</protein>
<comment type="pathway">
    <text evidence="4">Amino-acid biosynthesis; L-valine biosynthesis; L-valine from pyruvate: step 4/4.</text>
</comment>
<dbReference type="PROSITE" id="PS00770">
    <property type="entry name" value="AA_TRANSFER_CLASS_4"/>
    <property type="match status" value="1"/>
</dbReference>
<evidence type="ECO:0000256" key="8">
    <source>
        <dbReference type="ARBA" id="ARBA00014472"/>
    </source>
</evidence>
<evidence type="ECO:0000256" key="4">
    <source>
        <dbReference type="ARBA" id="ARBA00004931"/>
    </source>
</evidence>
<dbReference type="SUPFAM" id="SSF56752">
    <property type="entry name" value="D-aminoacid aminotransferase-like PLP-dependent enzymes"/>
    <property type="match status" value="1"/>
</dbReference>